<dbReference type="InterPro" id="IPR012338">
    <property type="entry name" value="Beta-lactam/transpept-like"/>
</dbReference>
<proteinExistence type="predicted"/>
<dbReference type="GO" id="GO:0016787">
    <property type="term" value="F:hydrolase activity"/>
    <property type="evidence" value="ECO:0007669"/>
    <property type="project" value="UniProtKB-KW"/>
</dbReference>
<dbReference type="InterPro" id="IPR050789">
    <property type="entry name" value="Diverse_Enzym_Activities"/>
</dbReference>
<evidence type="ECO:0000259" key="1">
    <source>
        <dbReference type="Pfam" id="PF00144"/>
    </source>
</evidence>
<evidence type="ECO:0000313" key="3">
    <source>
        <dbReference type="Proteomes" id="UP001300496"/>
    </source>
</evidence>
<dbReference type="PANTHER" id="PTHR43283">
    <property type="entry name" value="BETA-LACTAMASE-RELATED"/>
    <property type="match status" value="1"/>
</dbReference>
<accession>A0ABT2PD06</accession>
<dbReference type="SUPFAM" id="SSF56601">
    <property type="entry name" value="beta-lactamase/transpeptidase-like"/>
    <property type="match status" value="1"/>
</dbReference>
<dbReference type="Proteomes" id="UP001300496">
    <property type="component" value="Unassembled WGS sequence"/>
</dbReference>
<feature type="domain" description="Beta-lactamase-related" evidence="1">
    <location>
        <begin position="31"/>
        <end position="262"/>
    </location>
</feature>
<evidence type="ECO:0000313" key="2">
    <source>
        <dbReference type="EMBL" id="MCT9002396.1"/>
    </source>
</evidence>
<keyword evidence="2" id="KW-0378">Hydrolase</keyword>
<dbReference type="RefSeq" id="WP_261606935.1">
    <property type="nucleotide sequence ID" value="NZ_JAODOR010000010.1"/>
</dbReference>
<dbReference type="Gene3D" id="3.40.710.10">
    <property type="entry name" value="DD-peptidase/beta-lactamase superfamily"/>
    <property type="match status" value="1"/>
</dbReference>
<organism evidence="2 3">
    <name type="scientific">Microbacterium memoriense</name>
    <dbReference type="NCBI Taxonomy" id="2978350"/>
    <lineage>
        <taxon>Bacteria</taxon>
        <taxon>Bacillati</taxon>
        <taxon>Actinomycetota</taxon>
        <taxon>Actinomycetes</taxon>
        <taxon>Micrococcales</taxon>
        <taxon>Microbacteriaceae</taxon>
        <taxon>Microbacterium</taxon>
    </lineage>
</organism>
<gene>
    <name evidence="2" type="ORF">N4R40_08465</name>
</gene>
<dbReference type="PANTHER" id="PTHR43283:SF7">
    <property type="entry name" value="BETA-LACTAMASE-RELATED DOMAIN-CONTAINING PROTEIN"/>
    <property type="match status" value="1"/>
</dbReference>
<sequence length="305" mass="33120">MNSAQLIRDRIVQQVDTSGFRAHGLHVRIGDDVAEHRWAADVREEIHSVAKGLCVLAAGIAADDGAVSIDAPIAAALPGTELGHGVEEVTLRHLLTMTSGIDLPWSESMMTDWPDLAIEFLRRPSRGRVFQYSNASTYTAMRVLAAQVGDAAEYVRSRLLDPLGIEDIAWKRCPNGWILAGEGVELRTEELARIGQLIRDRGQWNGRQLVSATWVDAMHSDWVIAGANPGYDRYAFAGWGGPGSAWRLHGAYGQMLIFSGEAVVTITADDHFGADAMAGFVADALDDHPVPPPVQRRSTARSEGC</sequence>
<name>A0ABT2PD06_9MICO</name>
<dbReference type="InterPro" id="IPR001466">
    <property type="entry name" value="Beta-lactam-related"/>
</dbReference>
<keyword evidence="3" id="KW-1185">Reference proteome</keyword>
<protein>
    <submittedName>
        <fullName evidence="2">Serine hydrolase</fullName>
    </submittedName>
</protein>
<comment type="caution">
    <text evidence="2">The sequence shown here is derived from an EMBL/GenBank/DDBJ whole genome shotgun (WGS) entry which is preliminary data.</text>
</comment>
<reference evidence="2 3" key="1">
    <citation type="journal article" date="2024" name="Int. J. Syst. Evol. Microbiol.">
        <title>Microbacterium memoriense sp. nov., a member of the Actinomycetota from marine beach sediment of the north coast of Portugal.</title>
        <authorList>
            <person name="Santos J.D.N.D."/>
            <person name="Klimek D."/>
            <person name="Calusinska M."/>
            <person name="Lobo-da-Cunha A."/>
            <person name="Catita J."/>
            <person name="Goncalves H."/>
            <person name="Gonzalez I."/>
            <person name="Lage O.M."/>
        </authorList>
    </citation>
    <scope>NUCLEOTIDE SEQUENCE [LARGE SCALE GENOMIC DNA]</scope>
    <source>
        <strain evidence="2 3">PMIC_1C1B</strain>
    </source>
</reference>
<dbReference type="EMBL" id="JAODOR010000010">
    <property type="protein sequence ID" value="MCT9002396.1"/>
    <property type="molecule type" value="Genomic_DNA"/>
</dbReference>
<dbReference type="Pfam" id="PF00144">
    <property type="entry name" value="Beta-lactamase"/>
    <property type="match status" value="1"/>
</dbReference>